<feature type="transmembrane region" description="Helical" evidence="1">
    <location>
        <begin position="81"/>
        <end position="98"/>
    </location>
</feature>
<evidence type="ECO:0000313" key="3">
    <source>
        <dbReference type="Proteomes" id="UP000188603"/>
    </source>
</evidence>
<gene>
    <name evidence="2" type="ORF">B0W44_13415</name>
</gene>
<proteinExistence type="predicted"/>
<evidence type="ECO:0000313" key="2">
    <source>
        <dbReference type="EMBL" id="AQS56609.1"/>
    </source>
</evidence>
<keyword evidence="1" id="KW-1133">Transmembrane helix</keyword>
<feature type="transmembrane region" description="Helical" evidence="1">
    <location>
        <begin position="49"/>
        <end position="74"/>
    </location>
</feature>
<keyword evidence="3" id="KW-1185">Reference proteome</keyword>
<feature type="transmembrane region" description="Helical" evidence="1">
    <location>
        <begin position="178"/>
        <end position="199"/>
    </location>
</feature>
<keyword evidence="1" id="KW-0812">Transmembrane</keyword>
<dbReference type="AlphaFoldDB" id="A0A1U9K969"/>
<reference evidence="2 3" key="1">
    <citation type="journal article" date="2015" name="Int. J. Syst. Evol. Microbiol.">
        <title>Novibacillus thermophilus gen. nov., sp. nov., a Gram-staining-negative and moderately thermophilic member of the family Thermoactinomycetaceae.</title>
        <authorList>
            <person name="Yang G."/>
            <person name="Chen J."/>
            <person name="Zhou S."/>
        </authorList>
    </citation>
    <scope>NUCLEOTIDE SEQUENCE [LARGE SCALE GENOMIC DNA]</scope>
    <source>
        <strain evidence="2 3">SG-1</strain>
    </source>
</reference>
<dbReference type="KEGG" id="ntr:B0W44_13415"/>
<dbReference type="RefSeq" id="WP_077720465.1">
    <property type="nucleotide sequence ID" value="NZ_CP019699.1"/>
</dbReference>
<protein>
    <submittedName>
        <fullName evidence="2">Uncharacterized protein</fullName>
    </submittedName>
</protein>
<feature type="transmembrane region" description="Helical" evidence="1">
    <location>
        <begin position="148"/>
        <end position="166"/>
    </location>
</feature>
<dbReference type="EMBL" id="CP019699">
    <property type="protein sequence ID" value="AQS56609.1"/>
    <property type="molecule type" value="Genomic_DNA"/>
</dbReference>
<dbReference type="OrthoDB" id="2679245at2"/>
<sequence length="241" mass="25724">MGVSFPLVLLGTVLLAWSVGRIVVPFGVTFLRHHTVVATNYAGDVVPTGYGLVLLFAYAAVYAFIAPFFLLDLVGHDGADLYWTVGTTSMWIVLLGWLDDTLGDHTAKGFRGHIAVLAKNGVFTTGLLKALGGGVAAFAAARVTSSSVWEWAIDGLLIALSTNWLNLLDLRPGRAIKFYLLGAVSLFLVAWPEPFVFLFTPLMLLAAATVREDLGGGLCSATAAPICSECNWAFFPPSLCL</sequence>
<keyword evidence="1" id="KW-0472">Membrane</keyword>
<name>A0A1U9K969_9BACL</name>
<dbReference type="STRING" id="1471761.B0W44_13415"/>
<evidence type="ECO:0000256" key="1">
    <source>
        <dbReference type="SAM" id="Phobius"/>
    </source>
</evidence>
<accession>A0A1U9K969</accession>
<organism evidence="2 3">
    <name type="scientific">Novibacillus thermophilus</name>
    <dbReference type="NCBI Taxonomy" id="1471761"/>
    <lineage>
        <taxon>Bacteria</taxon>
        <taxon>Bacillati</taxon>
        <taxon>Bacillota</taxon>
        <taxon>Bacilli</taxon>
        <taxon>Bacillales</taxon>
        <taxon>Thermoactinomycetaceae</taxon>
        <taxon>Novibacillus</taxon>
    </lineage>
</organism>
<dbReference type="Proteomes" id="UP000188603">
    <property type="component" value="Chromosome"/>
</dbReference>